<protein>
    <submittedName>
        <fullName evidence="1">Uncharacterized protein</fullName>
    </submittedName>
</protein>
<proteinExistence type="predicted"/>
<dbReference type="PaxDb" id="243230-DR_1197"/>
<dbReference type="STRING" id="243230.DR_1197"/>
<accession>Q9RV33</accession>
<dbReference type="PIR" id="D75426">
    <property type="entry name" value="D75426"/>
</dbReference>
<dbReference type="Proteomes" id="UP000002524">
    <property type="component" value="Chromosome 1"/>
</dbReference>
<gene>
    <name evidence="1" type="ordered locus">DR_1197</name>
</gene>
<dbReference type="EnsemblBacteria" id="AAF10771">
    <property type="protein sequence ID" value="AAF10771"/>
    <property type="gene ID" value="DR_1197"/>
</dbReference>
<keyword evidence="2" id="KW-1185">Reference proteome</keyword>
<dbReference type="AlphaFoldDB" id="Q9RV33"/>
<dbReference type="EMBL" id="AE000513">
    <property type="protein sequence ID" value="AAF10771.1"/>
    <property type="molecule type" value="Genomic_DNA"/>
</dbReference>
<evidence type="ECO:0000313" key="1">
    <source>
        <dbReference type="EMBL" id="AAF10771.1"/>
    </source>
</evidence>
<dbReference type="KEGG" id="dra:DR_1197"/>
<organism evidence="1 2">
    <name type="scientific">Deinococcus radiodurans (strain ATCC 13939 / DSM 20539 / JCM 16871 / CCUG 27074 / LMG 4051 / NBRC 15346 / NCIMB 9279 / VKM B-1422 / R1)</name>
    <dbReference type="NCBI Taxonomy" id="243230"/>
    <lineage>
        <taxon>Bacteria</taxon>
        <taxon>Thermotogati</taxon>
        <taxon>Deinococcota</taxon>
        <taxon>Deinococci</taxon>
        <taxon>Deinococcales</taxon>
        <taxon>Deinococcaceae</taxon>
        <taxon>Deinococcus</taxon>
    </lineage>
</organism>
<evidence type="ECO:0000313" key="2">
    <source>
        <dbReference type="Proteomes" id="UP000002524"/>
    </source>
</evidence>
<dbReference type="HOGENOM" id="CLU_2272785_0_0_0"/>
<name>Q9RV33_DEIRA</name>
<dbReference type="InParanoid" id="Q9RV33"/>
<sequence length="102" mass="11053">MDDKQSDEKAHVQLLIPEGAVCSSLLALRGTHPRHMGTQVVMIDAPRGNHRQEDVNEALECIDAEVTGMRFEVPGECGSLLGSSPLLISHSQETANSRPHQA</sequence>
<reference evidence="1 2" key="1">
    <citation type="journal article" date="1999" name="Science">
        <title>Genome sequence of the radioresistant bacterium Deinococcus radiodurans R1.</title>
        <authorList>
            <person name="White O."/>
            <person name="Eisen J.A."/>
            <person name="Heidelberg J.F."/>
            <person name="Hickey E.K."/>
            <person name="Peterson J.D."/>
            <person name="Dodson R.J."/>
            <person name="Haft D.H."/>
            <person name="Gwinn M.L."/>
            <person name="Nelson W.C."/>
            <person name="Richardson D.L."/>
            <person name="Moffat K.S."/>
            <person name="Qin H."/>
            <person name="Jiang L."/>
            <person name="Pamphile W."/>
            <person name="Crosby M."/>
            <person name="Shen M."/>
            <person name="Vamathevan J.J."/>
            <person name="Lam P."/>
            <person name="McDonald L."/>
            <person name="Utterback T."/>
            <person name="Zalewski C."/>
            <person name="Makarova K.S."/>
            <person name="Aravind L."/>
            <person name="Daly M.J."/>
            <person name="Minton K.W."/>
            <person name="Fleischmann R.D."/>
            <person name="Ketchum K.A."/>
            <person name="Nelson K.E."/>
            <person name="Salzberg S."/>
            <person name="Smith H.O."/>
            <person name="Venter J.C."/>
            <person name="Fraser C.M."/>
        </authorList>
    </citation>
    <scope>NUCLEOTIDE SEQUENCE [LARGE SCALE GENOMIC DNA]</scope>
    <source>
        <strain evidence="2">ATCC 13939 / DSM 20539 / JCM 16871 / LMG 4051 / NBRC 15346 / NCIMB 9279 / R1 / VKM B-1422</strain>
    </source>
</reference>